<dbReference type="AlphaFoldDB" id="A0AA39NUM0"/>
<evidence type="ECO:0000313" key="2">
    <source>
        <dbReference type="EMBL" id="KAK0472149.1"/>
    </source>
</evidence>
<comment type="caution">
    <text evidence="2">The sequence shown here is derived from an EMBL/GenBank/DDBJ whole genome shotgun (WGS) entry which is preliminary data.</text>
</comment>
<evidence type="ECO:0000313" key="3">
    <source>
        <dbReference type="Proteomes" id="UP001175227"/>
    </source>
</evidence>
<name>A0AA39NUM0_9AGAR</name>
<proteinExistence type="predicted"/>
<protein>
    <submittedName>
        <fullName evidence="2">Uncharacterized protein</fullName>
    </submittedName>
</protein>
<keyword evidence="3" id="KW-1185">Reference proteome</keyword>
<feature type="region of interest" description="Disordered" evidence="1">
    <location>
        <begin position="269"/>
        <end position="367"/>
    </location>
</feature>
<feature type="region of interest" description="Disordered" evidence="1">
    <location>
        <begin position="127"/>
        <end position="155"/>
    </location>
</feature>
<feature type="compositionally biased region" description="Low complexity" evidence="1">
    <location>
        <begin position="290"/>
        <end position="340"/>
    </location>
</feature>
<reference evidence="2" key="1">
    <citation type="submission" date="2023-06" db="EMBL/GenBank/DDBJ databases">
        <authorList>
            <consortium name="Lawrence Berkeley National Laboratory"/>
            <person name="Ahrendt S."/>
            <person name="Sahu N."/>
            <person name="Indic B."/>
            <person name="Wong-Bajracharya J."/>
            <person name="Merenyi Z."/>
            <person name="Ke H.-M."/>
            <person name="Monk M."/>
            <person name="Kocsube S."/>
            <person name="Drula E."/>
            <person name="Lipzen A."/>
            <person name="Balint B."/>
            <person name="Henrissat B."/>
            <person name="Andreopoulos B."/>
            <person name="Martin F.M."/>
            <person name="Harder C.B."/>
            <person name="Rigling D."/>
            <person name="Ford K.L."/>
            <person name="Foster G.D."/>
            <person name="Pangilinan J."/>
            <person name="Papanicolaou A."/>
            <person name="Barry K."/>
            <person name="LaButti K."/>
            <person name="Viragh M."/>
            <person name="Koriabine M."/>
            <person name="Yan M."/>
            <person name="Riley R."/>
            <person name="Champramary S."/>
            <person name="Plett K.L."/>
            <person name="Tsai I.J."/>
            <person name="Slot J."/>
            <person name="Sipos G."/>
            <person name="Plett J."/>
            <person name="Nagy L.G."/>
            <person name="Grigoriev I.V."/>
        </authorList>
    </citation>
    <scope>NUCLEOTIDE SEQUENCE</scope>
    <source>
        <strain evidence="2">ICMP 16352</strain>
    </source>
</reference>
<feature type="region of interest" description="Disordered" evidence="1">
    <location>
        <begin position="237"/>
        <end position="257"/>
    </location>
</feature>
<accession>A0AA39NUM0</accession>
<organism evidence="2 3">
    <name type="scientific">Armillaria novae-zelandiae</name>
    <dbReference type="NCBI Taxonomy" id="153914"/>
    <lineage>
        <taxon>Eukaryota</taxon>
        <taxon>Fungi</taxon>
        <taxon>Dikarya</taxon>
        <taxon>Basidiomycota</taxon>
        <taxon>Agaricomycotina</taxon>
        <taxon>Agaricomycetes</taxon>
        <taxon>Agaricomycetidae</taxon>
        <taxon>Agaricales</taxon>
        <taxon>Marasmiineae</taxon>
        <taxon>Physalacriaceae</taxon>
        <taxon>Armillaria</taxon>
    </lineage>
</organism>
<feature type="compositionally biased region" description="Polar residues" evidence="1">
    <location>
        <begin position="131"/>
        <end position="140"/>
    </location>
</feature>
<dbReference type="Proteomes" id="UP001175227">
    <property type="component" value="Unassembled WGS sequence"/>
</dbReference>
<feature type="compositionally biased region" description="Low complexity" evidence="1">
    <location>
        <begin position="185"/>
        <end position="201"/>
    </location>
</feature>
<feature type="compositionally biased region" description="Low complexity" evidence="1">
    <location>
        <begin position="59"/>
        <end position="69"/>
    </location>
</feature>
<gene>
    <name evidence="2" type="ORF">IW261DRAFT_818853</name>
</gene>
<feature type="compositionally biased region" description="Low complexity" evidence="1">
    <location>
        <begin position="141"/>
        <end position="152"/>
    </location>
</feature>
<feature type="region of interest" description="Disordered" evidence="1">
    <location>
        <begin position="184"/>
        <end position="218"/>
    </location>
</feature>
<evidence type="ECO:0000256" key="1">
    <source>
        <dbReference type="SAM" id="MobiDB-lite"/>
    </source>
</evidence>
<feature type="region of interest" description="Disordered" evidence="1">
    <location>
        <begin position="54"/>
        <end position="73"/>
    </location>
</feature>
<dbReference type="EMBL" id="JAUEPR010000043">
    <property type="protein sequence ID" value="KAK0472149.1"/>
    <property type="molecule type" value="Genomic_DNA"/>
</dbReference>
<sequence length="436" mass="47371">MSSSDPISYASVSSSFDEPYNFVHRTIPVRTVSLYAHHFSLPSARSMTTARSFNAVPESGSPSQSSASSALTAKNKVRTKHSLPQLFHSASYLSNASSELSISLSLSSHPRTKSKVLSVLSPLIQRRRQASVGTSHTGHMSSPPGSSASPPSFTTERHLRQLNKLQRVLGEEIPVELVLGPSPYPSGVSQSSHSPTSSLSSQLRLTDPPPSHSQDGFNHRRRMSLQSDAPLSRVVPEPWEAHAPPSDNPNHPRRRQSASLALANIASSSLDNHHRSQSSPAFQPTHLHGSRPSLSIISPNSPNNDHASPNPNPSSAHSHSKSSPTIPFSPTSSSPTESSPFILINSKPVSGAAGSDEENDTPHTRTARELSWDTFTQVFPPPRPDTPFLSSCIVKGDDDGDDEVHLGIKKERRHGWSGQWNCDDMREVIDRLRDLR</sequence>